<evidence type="ECO:0000256" key="13">
    <source>
        <dbReference type="HAMAP-Rule" id="MF_01398"/>
    </source>
</evidence>
<dbReference type="HAMAP" id="MF_01398">
    <property type="entry name" value="ATP_synth_b_bprime"/>
    <property type="match status" value="1"/>
</dbReference>
<evidence type="ECO:0000256" key="10">
    <source>
        <dbReference type="ARBA" id="ARBA00025198"/>
    </source>
</evidence>
<comment type="similarity">
    <text evidence="1 13 14">Belongs to the ATPase B chain family.</text>
</comment>
<gene>
    <name evidence="13" type="primary">atpF</name>
    <name evidence="15" type="ORF">DFR46_0955</name>
</gene>
<evidence type="ECO:0000256" key="12">
    <source>
        <dbReference type="ARBA" id="ARBA00037847"/>
    </source>
</evidence>
<dbReference type="GO" id="GO:0005886">
    <property type="term" value="C:plasma membrane"/>
    <property type="evidence" value="ECO:0007669"/>
    <property type="project" value="UniProtKB-SubCell"/>
</dbReference>
<evidence type="ECO:0000313" key="16">
    <source>
        <dbReference type="Proteomes" id="UP000256310"/>
    </source>
</evidence>
<evidence type="ECO:0000256" key="9">
    <source>
        <dbReference type="ARBA" id="ARBA00023310"/>
    </source>
</evidence>
<name>A0A3D9FFQ2_9SPHN</name>
<dbReference type="RefSeq" id="WP_116235406.1">
    <property type="nucleotide sequence ID" value="NZ_QRDP01000004.1"/>
</dbReference>
<keyword evidence="5 13" id="KW-0375">Hydrogen ion transport</keyword>
<dbReference type="GO" id="GO:0012505">
    <property type="term" value="C:endomembrane system"/>
    <property type="evidence" value="ECO:0007669"/>
    <property type="project" value="UniProtKB-SubCell"/>
</dbReference>
<accession>A0A3D9FFQ2</accession>
<proteinExistence type="inferred from homology"/>
<dbReference type="EMBL" id="QRDP01000004">
    <property type="protein sequence ID" value="RED15946.1"/>
    <property type="molecule type" value="Genomic_DNA"/>
</dbReference>
<keyword evidence="7 13" id="KW-0406">Ion transport</keyword>
<keyword evidence="8 13" id="KW-0472">Membrane</keyword>
<comment type="subcellular location">
    <subcellularLocation>
        <location evidence="13">Cell membrane</location>
        <topology evidence="13">Single-pass membrane protein</topology>
    </subcellularLocation>
    <subcellularLocation>
        <location evidence="12">Endomembrane system</location>
        <topology evidence="12">Single-pass membrane protein</topology>
    </subcellularLocation>
</comment>
<keyword evidence="9 13" id="KW-0066">ATP synthesis</keyword>
<evidence type="ECO:0000256" key="14">
    <source>
        <dbReference type="RuleBase" id="RU003848"/>
    </source>
</evidence>
<protein>
    <recommendedName>
        <fullName evidence="13">ATP synthase subunit b</fullName>
    </recommendedName>
    <alternativeName>
        <fullName evidence="13">ATP synthase F(0) sector subunit b</fullName>
    </alternativeName>
    <alternativeName>
        <fullName evidence="13">ATPase subunit I</fullName>
    </alternativeName>
    <alternativeName>
        <fullName evidence="13">F-type ATPase subunit b</fullName>
        <shortName evidence="13">F-ATPase subunit b</shortName>
    </alternativeName>
</protein>
<feature type="transmembrane region" description="Helical" evidence="13">
    <location>
        <begin position="6"/>
        <end position="29"/>
    </location>
</feature>
<evidence type="ECO:0000256" key="7">
    <source>
        <dbReference type="ARBA" id="ARBA00023065"/>
    </source>
</evidence>
<dbReference type="AlphaFoldDB" id="A0A3D9FFQ2"/>
<dbReference type="OrthoDB" id="9805716at2"/>
<evidence type="ECO:0000256" key="6">
    <source>
        <dbReference type="ARBA" id="ARBA00022989"/>
    </source>
</evidence>
<evidence type="ECO:0000256" key="4">
    <source>
        <dbReference type="ARBA" id="ARBA00022692"/>
    </source>
</evidence>
<evidence type="ECO:0000256" key="3">
    <source>
        <dbReference type="ARBA" id="ARBA00022547"/>
    </source>
</evidence>
<dbReference type="GO" id="GO:0046933">
    <property type="term" value="F:proton-transporting ATP synthase activity, rotational mechanism"/>
    <property type="evidence" value="ECO:0007669"/>
    <property type="project" value="UniProtKB-UniRule"/>
</dbReference>
<reference evidence="15 16" key="1">
    <citation type="submission" date="2018-07" db="EMBL/GenBank/DDBJ databases">
        <title>Genomic Encyclopedia of Type Strains, Phase IV (KMG-IV): sequencing the most valuable type-strain genomes for metagenomic binning, comparative biology and taxonomic classification.</title>
        <authorList>
            <person name="Goeker M."/>
        </authorList>
    </citation>
    <scope>NUCLEOTIDE SEQUENCE [LARGE SCALE GENOMIC DNA]</scope>
    <source>
        <strain evidence="15 16">DSM 26725</strain>
    </source>
</reference>
<sequence length="164" mass="17268">MPQIDQVMISYASQIVSLLVVLAIIYFGIAKAMLPKVQNTIDARAKRVTDDLAAAEAAHQRADEIEETYRNQMNDARSDANGVTTEAKANAAAENDKRVAAADEKLDAKLAEAEVALATARAAALTEIENVAVEATQDIVAKVSGGKVAKADASKAVKEVMANG</sequence>
<keyword evidence="6 13" id="KW-1133">Transmembrane helix</keyword>
<organism evidence="15 16">
    <name type="scientific">Parasphingopyxis lamellibrachiae</name>
    <dbReference type="NCBI Taxonomy" id="680125"/>
    <lineage>
        <taxon>Bacteria</taxon>
        <taxon>Pseudomonadati</taxon>
        <taxon>Pseudomonadota</taxon>
        <taxon>Alphaproteobacteria</taxon>
        <taxon>Sphingomonadales</taxon>
        <taxon>Sphingomonadaceae</taxon>
        <taxon>Parasphingopyxis</taxon>
    </lineage>
</organism>
<evidence type="ECO:0000256" key="1">
    <source>
        <dbReference type="ARBA" id="ARBA00005513"/>
    </source>
</evidence>
<dbReference type="GO" id="GO:0045259">
    <property type="term" value="C:proton-transporting ATP synthase complex"/>
    <property type="evidence" value="ECO:0007669"/>
    <property type="project" value="UniProtKB-KW"/>
</dbReference>
<keyword evidence="2 13" id="KW-0813">Transport</keyword>
<dbReference type="PANTHER" id="PTHR33445:SF1">
    <property type="entry name" value="ATP SYNTHASE SUBUNIT B"/>
    <property type="match status" value="1"/>
</dbReference>
<evidence type="ECO:0000256" key="5">
    <source>
        <dbReference type="ARBA" id="ARBA00022781"/>
    </source>
</evidence>
<keyword evidence="4 13" id="KW-0812">Transmembrane</keyword>
<keyword evidence="3 13" id="KW-0138">CF(0)</keyword>
<comment type="caution">
    <text evidence="15">The sequence shown here is derived from an EMBL/GenBank/DDBJ whole genome shotgun (WGS) entry which is preliminary data.</text>
</comment>
<evidence type="ECO:0000256" key="2">
    <source>
        <dbReference type="ARBA" id="ARBA00022448"/>
    </source>
</evidence>
<dbReference type="Gene3D" id="6.10.250.1580">
    <property type="match status" value="1"/>
</dbReference>
<dbReference type="InterPro" id="IPR050059">
    <property type="entry name" value="ATP_synthase_B_chain"/>
</dbReference>
<evidence type="ECO:0000256" key="8">
    <source>
        <dbReference type="ARBA" id="ARBA00023136"/>
    </source>
</evidence>
<dbReference type="Proteomes" id="UP000256310">
    <property type="component" value="Unassembled WGS sequence"/>
</dbReference>
<dbReference type="GO" id="GO:0046961">
    <property type="term" value="F:proton-transporting ATPase activity, rotational mechanism"/>
    <property type="evidence" value="ECO:0007669"/>
    <property type="project" value="TreeGrafter"/>
</dbReference>
<dbReference type="PANTHER" id="PTHR33445">
    <property type="entry name" value="ATP SYNTHASE SUBUNIT B', CHLOROPLASTIC"/>
    <property type="match status" value="1"/>
</dbReference>
<dbReference type="Pfam" id="PF00430">
    <property type="entry name" value="ATP-synt_B"/>
    <property type="match status" value="1"/>
</dbReference>
<evidence type="ECO:0000256" key="11">
    <source>
        <dbReference type="ARBA" id="ARBA00025614"/>
    </source>
</evidence>
<keyword evidence="16" id="KW-1185">Reference proteome</keyword>
<keyword evidence="13" id="KW-1003">Cell membrane</keyword>
<comment type="function">
    <text evidence="11">Component of the F(0) channel, it forms part of the peripheral stalk, linking F(1) to F(0). The b'-subunit is a diverged and duplicated form of b found in plants and photosynthetic bacteria.</text>
</comment>
<dbReference type="InterPro" id="IPR002146">
    <property type="entry name" value="ATP_synth_b/b'su_bac/chlpt"/>
</dbReference>
<evidence type="ECO:0000313" key="15">
    <source>
        <dbReference type="EMBL" id="RED15946.1"/>
    </source>
</evidence>
<comment type="subunit">
    <text evidence="13">F-type ATPases have 2 components, F(1) - the catalytic core - and F(0) - the membrane proton channel. F(1) has five subunits: alpha(3), beta(3), gamma(1), delta(1), epsilon(1). F(0) has three main subunits: a(1), b(2) and c(10-14). The alpha and beta chains form an alternating ring which encloses part of the gamma chain. F(1) is attached to F(0) by a central stalk formed by the gamma and epsilon chains, while a peripheral stalk is formed by the delta and b chains.</text>
</comment>
<comment type="function">
    <text evidence="10 13">F(1)F(0) ATP synthase produces ATP from ADP in the presence of a proton or sodium gradient. F-type ATPases consist of two structural domains, F(1) containing the extramembraneous catalytic core and F(0) containing the membrane proton channel, linked together by a central stalk and a peripheral stalk. During catalysis, ATP synthesis in the catalytic domain of F(1) is coupled via a rotary mechanism of the central stalk subunits to proton translocation.</text>
</comment>